<gene>
    <name evidence="7" type="primary">mcpB_13</name>
    <name evidence="7" type="ORF">SPACI_052770</name>
</gene>
<accession>A0ABZ3JB93</accession>
<evidence type="ECO:0000259" key="5">
    <source>
        <dbReference type="PROSITE" id="PS50111"/>
    </source>
</evidence>
<evidence type="ECO:0000256" key="3">
    <source>
        <dbReference type="PROSITE-ProRule" id="PRU00284"/>
    </source>
</evidence>
<evidence type="ECO:0000256" key="4">
    <source>
        <dbReference type="SAM" id="Phobius"/>
    </source>
</evidence>
<dbReference type="InterPro" id="IPR004089">
    <property type="entry name" value="MCPsignal_dom"/>
</dbReference>
<dbReference type="CDD" id="cd06225">
    <property type="entry name" value="HAMP"/>
    <property type="match status" value="1"/>
</dbReference>
<dbReference type="SMART" id="SM00283">
    <property type="entry name" value="MA"/>
    <property type="match status" value="1"/>
</dbReference>
<dbReference type="RefSeq" id="WP_093792220.1">
    <property type="nucleotide sequence ID" value="NZ_CP155571.1"/>
</dbReference>
<dbReference type="Gene3D" id="1.10.287.950">
    <property type="entry name" value="Methyl-accepting chemotaxis protein"/>
    <property type="match status" value="1"/>
</dbReference>
<dbReference type="EMBL" id="CP155571">
    <property type="protein sequence ID" value="XFO75162.1"/>
    <property type="molecule type" value="Genomic_DNA"/>
</dbReference>
<feature type="transmembrane region" description="Helical" evidence="4">
    <location>
        <begin position="20"/>
        <end position="39"/>
    </location>
</feature>
<dbReference type="PROSITE" id="PS50885">
    <property type="entry name" value="HAMP"/>
    <property type="match status" value="1"/>
</dbReference>
<evidence type="ECO:0000313" key="8">
    <source>
        <dbReference type="Proteomes" id="UP000216052"/>
    </source>
</evidence>
<evidence type="ECO:0000256" key="1">
    <source>
        <dbReference type="ARBA" id="ARBA00023224"/>
    </source>
</evidence>
<name>A0ABZ3JB93_SPOA4</name>
<dbReference type="SUPFAM" id="SSF58104">
    <property type="entry name" value="Methyl-accepting chemotaxis protein (MCP) signaling domain"/>
    <property type="match status" value="1"/>
</dbReference>
<dbReference type="SMART" id="SM00304">
    <property type="entry name" value="HAMP"/>
    <property type="match status" value="2"/>
</dbReference>
<dbReference type="InterPro" id="IPR003660">
    <property type="entry name" value="HAMP_dom"/>
</dbReference>
<proteinExistence type="inferred from homology"/>
<dbReference type="PANTHER" id="PTHR32089:SF112">
    <property type="entry name" value="LYSOZYME-LIKE PROTEIN-RELATED"/>
    <property type="match status" value="1"/>
</dbReference>
<protein>
    <submittedName>
        <fullName evidence="7">Methyl-accepting chemotaxis protein McpB</fullName>
    </submittedName>
</protein>
<evidence type="ECO:0000259" key="6">
    <source>
        <dbReference type="PROSITE" id="PS50885"/>
    </source>
</evidence>
<dbReference type="PANTHER" id="PTHR32089">
    <property type="entry name" value="METHYL-ACCEPTING CHEMOTAXIS PROTEIN MCPB"/>
    <property type="match status" value="1"/>
</dbReference>
<feature type="domain" description="Methyl-accepting transducer" evidence="5">
    <location>
        <begin position="115"/>
        <end position="351"/>
    </location>
</feature>
<keyword evidence="8" id="KW-1185">Reference proteome</keyword>
<organism evidence="7 8">
    <name type="scientific">Sporomusa acidovorans (strain ATCC 49682 / DSM 3132 / Mol)</name>
    <dbReference type="NCBI Taxonomy" id="1123286"/>
    <lineage>
        <taxon>Bacteria</taxon>
        <taxon>Bacillati</taxon>
        <taxon>Bacillota</taxon>
        <taxon>Negativicutes</taxon>
        <taxon>Selenomonadales</taxon>
        <taxon>Sporomusaceae</taxon>
        <taxon>Sporomusa</taxon>
    </lineage>
</organism>
<dbReference type="PRINTS" id="PR00260">
    <property type="entry name" value="CHEMTRNSDUCR"/>
</dbReference>
<feature type="domain" description="HAMP" evidence="6">
    <location>
        <begin position="50"/>
        <end position="96"/>
    </location>
</feature>
<reference evidence="7" key="1">
    <citation type="submission" date="2024-05" db="EMBL/GenBank/DDBJ databases">
        <title>Isolation and characterization of Sporomusa carbonis sp. nov., a carboxydotrophic hydrogenogen in the genus of Sporomusa isolated from a charcoal burning pile.</title>
        <authorList>
            <person name="Boeer T."/>
            <person name="Rosenbaum F."/>
            <person name="Eysell L."/>
            <person name="Mueller V."/>
            <person name="Daniel R."/>
            <person name="Poehlein A."/>
        </authorList>
    </citation>
    <scope>NUCLEOTIDE SEQUENCE [LARGE SCALE GENOMIC DNA]</scope>
    <source>
        <strain evidence="7">DSM 3132</strain>
    </source>
</reference>
<dbReference type="Pfam" id="PF00015">
    <property type="entry name" value="MCPsignal"/>
    <property type="match status" value="1"/>
</dbReference>
<dbReference type="PROSITE" id="PS50111">
    <property type="entry name" value="CHEMOTAXIS_TRANSDUC_2"/>
    <property type="match status" value="1"/>
</dbReference>
<dbReference type="InterPro" id="IPR004090">
    <property type="entry name" value="Chemotax_Me-accpt_rcpt"/>
</dbReference>
<dbReference type="Proteomes" id="UP000216052">
    <property type="component" value="Chromosome"/>
</dbReference>
<sequence length="401" mass="42181">MGIVALDEMLKTRIEGYEKIRSAAIAVAVAVFLLVLYLLRAFYLSVKDTVAKLAYTATLVADGDLTARVELQTHDELSLVGKAFNKMTQSLHEIVNTVYQTVDQMSGASREIAAATAETSESIGAVAESIQQVALDAENGGQSLGEASRVLSSLAALVQTAKEQAVATAAEADATLQAAAKGRTTSEEAMARMADIKAKMLETEGLMNSLNDYLTQIRLINEMITDIAHQTNLLALNAAIEAARAGVHGRGFAVVAEEVRKLAEQSNQGASEVTAIIAKIAQGTAAAVLAAQQSRAEVESGVNAVNQVGQALADIVAAARRTQDNVHAIVRNTDEEVVASAKIVKLTESIATGITNTAKQSQAVSAATEETNATMETIVIKTKETGKTAQQLQQVVSGFKI</sequence>
<keyword evidence="4" id="KW-0812">Transmembrane</keyword>
<keyword evidence="1 3" id="KW-0807">Transducer</keyword>
<dbReference type="Pfam" id="PF00672">
    <property type="entry name" value="HAMP"/>
    <property type="match status" value="1"/>
</dbReference>
<evidence type="ECO:0000256" key="2">
    <source>
        <dbReference type="ARBA" id="ARBA00029447"/>
    </source>
</evidence>
<keyword evidence="4" id="KW-0472">Membrane</keyword>
<keyword evidence="4" id="KW-1133">Transmembrane helix</keyword>
<comment type="similarity">
    <text evidence="2">Belongs to the methyl-accepting chemotaxis (MCP) protein family.</text>
</comment>
<evidence type="ECO:0000313" key="7">
    <source>
        <dbReference type="EMBL" id="XFO75162.1"/>
    </source>
</evidence>